<evidence type="ECO:0000313" key="2">
    <source>
        <dbReference type="EMBL" id="MBB2903351.1"/>
    </source>
</evidence>
<evidence type="ECO:0000313" key="3">
    <source>
        <dbReference type="Proteomes" id="UP000533269"/>
    </source>
</evidence>
<dbReference type="RefSeq" id="WP_221184242.1">
    <property type="nucleotide sequence ID" value="NZ_JACHVY010000007.1"/>
</dbReference>
<dbReference type="Proteomes" id="UP000533269">
    <property type="component" value="Unassembled WGS sequence"/>
</dbReference>
<keyword evidence="1" id="KW-0472">Membrane</keyword>
<organism evidence="2 3">
    <name type="scientific">Kineococcus radiotolerans</name>
    <dbReference type="NCBI Taxonomy" id="131568"/>
    <lineage>
        <taxon>Bacteria</taxon>
        <taxon>Bacillati</taxon>
        <taxon>Actinomycetota</taxon>
        <taxon>Actinomycetes</taxon>
        <taxon>Kineosporiales</taxon>
        <taxon>Kineosporiaceae</taxon>
        <taxon>Kineococcus</taxon>
    </lineage>
</organism>
<keyword evidence="1" id="KW-1133">Transmembrane helix</keyword>
<reference evidence="2 3" key="1">
    <citation type="submission" date="2020-08" db="EMBL/GenBank/DDBJ databases">
        <title>The Agave Microbiome: Exploring the role of microbial communities in plant adaptations to desert environments.</title>
        <authorList>
            <person name="Partida-Martinez L.P."/>
        </authorList>
    </citation>
    <scope>NUCLEOTIDE SEQUENCE [LARGE SCALE GENOMIC DNA]</scope>
    <source>
        <strain evidence="2 3">AS2.23</strain>
    </source>
</reference>
<evidence type="ECO:0000256" key="1">
    <source>
        <dbReference type="SAM" id="Phobius"/>
    </source>
</evidence>
<dbReference type="AlphaFoldDB" id="A0A7W4TQN9"/>
<keyword evidence="2" id="KW-0449">Lipoprotein</keyword>
<dbReference type="EMBL" id="JACHVY010000007">
    <property type="protein sequence ID" value="MBB2903351.1"/>
    <property type="molecule type" value="Genomic_DNA"/>
</dbReference>
<keyword evidence="1" id="KW-0812">Transmembrane</keyword>
<feature type="transmembrane region" description="Helical" evidence="1">
    <location>
        <begin position="12"/>
        <end position="35"/>
    </location>
</feature>
<protein>
    <submittedName>
        <fullName evidence="2">Putative outer membrane lipoprotein</fullName>
    </submittedName>
</protein>
<name>A0A7W4TQN9_KINRA</name>
<reference evidence="2 3" key="2">
    <citation type="submission" date="2020-08" db="EMBL/GenBank/DDBJ databases">
        <authorList>
            <person name="Partida-Martinez L."/>
            <person name="Huntemann M."/>
            <person name="Clum A."/>
            <person name="Wang J."/>
            <person name="Palaniappan K."/>
            <person name="Ritter S."/>
            <person name="Chen I.-M."/>
            <person name="Stamatis D."/>
            <person name="Reddy T."/>
            <person name="O'Malley R."/>
            <person name="Daum C."/>
            <person name="Shapiro N."/>
            <person name="Ivanova N."/>
            <person name="Kyrpides N."/>
            <person name="Woyke T."/>
        </authorList>
    </citation>
    <scope>NUCLEOTIDE SEQUENCE [LARGE SCALE GENOMIC DNA]</scope>
    <source>
        <strain evidence="2 3">AS2.23</strain>
    </source>
</reference>
<comment type="caution">
    <text evidence="2">The sequence shown here is derived from an EMBL/GenBank/DDBJ whole genome shotgun (WGS) entry which is preliminary data.</text>
</comment>
<gene>
    <name evidence="2" type="ORF">FHR75_004193</name>
</gene>
<proteinExistence type="predicted"/>
<accession>A0A7W4TQN9</accession>
<sequence length="92" mass="9944">MKSWIRALPASTLNTAFGIVYAITLLAALFPPLYLAASGRAGTVLGLPFSLAYWILDALVIGLALWLKYHLEDIRGELDEELPTAVSTGSPR</sequence>
<feature type="transmembrane region" description="Helical" evidence="1">
    <location>
        <begin position="47"/>
        <end position="67"/>
    </location>
</feature>